<dbReference type="RefSeq" id="WP_140654276.1">
    <property type="nucleotide sequence ID" value="NZ_RCZO01000009.1"/>
</dbReference>
<keyword evidence="4" id="KW-1185">Reference proteome</keyword>
<reference evidence="3 4" key="1">
    <citation type="journal article" date="2019" name="Environ. Microbiol.">
        <title>Species interactions and distinct microbial communities in high Arctic permafrost affected cryosols are associated with the CH4 and CO2 gas fluxes.</title>
        <authorList>
            <person name="Altshuler I."/>
            <person name="Hamel J."/>
            <person name="Turney S."/>
            <person name="Magnuson E."/>
            <person name="Levesque R."/>
            <person name="Greer C."/>
            <person name="Whyte L.G."/>
        </authorList>
    </citation>
    <scope>NUCLEOTIDE SEQUENCE [LARGE SCALE GENOMIC DNA]</scope>
    <source>
        <strain evidence="3 4">S13Y</strain>
    </source>
</reference>
<proteinExistence type="predicted"/>
<dbReference type="SUPFAM" id="SSF56059">
    <property type="entry name" value="Glutathione synthetase ATP-binding domain-like"/>
    <property type="match status" value="1"/>
</dbReference>
<evidence type="ECO:0000256" key="1">
    <source>
        <dbReference type="PROSITE-ProRule" id="PRU00409"/>
    </source>
</evidence>
<dbReference type="Proteomes" id="UP000319486">
    <property type="component" value="Unassembled WGS sequence"/>
</dbReference>
<dbReference type="InterPro" id="IPR011761">
    <property type="entry name" value="ATP-grasp"/>
</dbReference>
<dbReference type="SUPFAM" id="SSF51905">
    <property type="entry name" value="FAD/NAD(P)-binding domain"/>
    <property type="match status" value="1"/>
</dbReference>
<comment type="caution">
    <text evidence="3">The sequence shown here is derived from an EMBL/GenBank/DDBJ whole genome shotgun (WGS) entry which is preliminary data.</text>
</comment>
<dbReference type="EMBL" id="RCZO01000009">
    <property type="protein sequence ID" value="TPG05992.1"/>
    <property type="molecule type" value="Genomic_DNA"/>
</dbReference>
<evidence type="ECO:0000313" key="4">
    <source>
        <dbReference type="Proteomes" id="UP000319486"/>
    </source>
</evidence>
<feature type="domain" description="ATP-grasp" evidence="2">
    <location>
        <begin position="121"/>
        <end position="315"/>
    </location>
</feature>
<evidence type="ECO:0000313" key="3">
    <source>
        <dbReference type="EMBL" id="TPG05992.1"/>
    </source>
</evidence>
<protein>
    <submittedName>
        <fullName evidence="3">FAD-dependent oxidoreductase</fullName>
    </submittedName>
</protein>
<gene>
    <name evidence="3" type="ORF">EAH88_15285</name>
</gene>
<evidence type="ECO:0000259" key="2">
    <source>
        <dbReference type="PROSITE" id="PS50975"/>
    </source>
</evidence>
<dbReference type="GO" id="GO:0005524">
    <property type="term" value="F:ATP binding"/>
    <property type="evidence" value="ECO:0007669"/>
    <property type="project" value="UniProtKB-UniRule"/>
</dbReference>
<dbReference type="PROSITE" id="PS50975">
    <property type="entry name" value="ATP_GRASP"/>
    <property type="match status" value="1"/>
</dbReference>
<dbReference type="AlphaFoldDB" id="A0A502BZQ5"/>
<keyword evidence="1" id="KW-0547">Nucleotide-binding</keyword>
<dbReference type="GO" id="GO:0046872">
    <property type="term" value="F:metal ion binding"/>
    <property type="evidence" value="ECO:0007669"/>
    <property type="project" value="InterPro"/>
</dbReference>
<dbReference type="Gene3D" id="3.50.50.60">
    <property type="entry name" value="FAD/NAD(P)-binding domain"/>
    <property type="match status" value="1"/>
</dbReference>
<dbReference type="InterPro" id="IPR036188">
    <property type="entry name" value="FAD/NAD-bd_sf"/>
</dbReference>
<name>A0A502BZQ5_9GAMM</name>
<dbReference type="Gene3D" id="3.30.470.20">
    <property type="entry name" value="ATP-grasp fold, B domain"/>
    <property type="match status" value="1"/>
</dbReference>
<sequence length="401" mass="44229">MAVDVPAVVVGAGVNGLGVARSLAVEGVRVWLLDSEANRPEMHTRAANAVTVRALHGEALVEELVRLAAAQFAGMRPVLLLTQEESVKTVSHHRERLSALYRFSLPTVDMVDILQHKEGFQRLAEKLGGPIPPLVHVRMLADLPAIEKLRYPVVIKPGERNIEYGRIFKKAYRVESASAGMDLIRRILMVMTDVVVQEWIEGPDANIYFCLQYLDGQGQLAASFTGRKIRSWPPQVGGTASCVVAPEVHDELSAMTARFFQAAGVIGMASMEYKRDARSGEFRMVEPTVGRTDYQEEVATLNGINLPYAAWCCELGRPFPAPVMRERPVVWRVRSEDLQSAVAQGQPLKQGYPRGGCVADALWRWDDPMPFVVQRLRRVVGSLRSRTSKMMGGSPAAGSKS</sequence>
<accession>A0A502BZQ5</accession>
<keyword evidence="1" id="KW-0067">ATP-binding</keyword>
<organism evidence="3 4">
    <name type="scientific">Rhodanobacter glycinis</name>
    <dbReference type="NCBI Taxonomy" id="582702"/>
    <lineage>
        <taxon>Bacteria</taxon>
        <taxon>Pseudomonadati</taxon>
        <taxon>Pseudomonadota</taxon>
        <taxon>Gammaproteobacteria</taxon>
        <taxon>Lysobacterales</taxon>
        <taxon>Rhodanobacteraceae</taxon>
        <taxon>Rhodanobacter</taxon>
    </lineage>
</organism>